<evidence type="ECO:0000313" key="2">
    <source>
        <dbReference type="EMBL" id="PON85052.1"/>
    </source>
</evidence>
<reference evidence="3" key="1">
    <citation type="submission" date="2016-06" db="EMBL/GenBank/DDBJ databases">
        <title>Parallel loss of symbiosis genes in relatives of nitrogen-fixing non-legume Parasponia.</title>
        <authorList>
            <person name="Van Velzen R."/>
            <person name="Holmer R."/>
            <person name="Bu F."/>
            <person name="Rutten L."/>
            <person name="Van Zeijl A."/>
            <person name="Liu W."/>
            <person name="Santuari L."/>
            <person name="Cao Q."/>
            <person name="Sharma T."/>
            <person name="Shen D."/>
            <person name="Roswanjaya Y."/>
            <person name="Wardhani T."/>
            <person name="Kalhor M.S."/>
            <person name="Jansen J."/>
            <person name="Van den Hoogen J."/>
            <person name="Gungor B."/>
            <person name="Hartog M."/>
            <person name="Hontelez J."/>
            <person name="Verver J."/>
            <person name="Yang W.-C."/>
            <person name="Schijlen E."/>
            <person name="Repin R."/>
            <person name="Schilthuizen M."/>
            <person name="Schranz E."/>
            <person name="Heidstra R."/>
            <person name="Miyata K."/>
            <person name="Fedorova E."/>
            <person name="Kohlen W."/>
            <person name="Bisseling T."/>
            <person name="Smit S."/>
            <person name="Geurts R."/>
        </authorList>
    </citation>
    <scope>NUCLEOTIDE SEQUENCE [LARGE SCALE GENOMIC DNA]</scope>
    <source>
        <strain evidence="3">cv. RG33-2</strain>
    </source>
</reference>
<comment type="caution">
    <text evidence="2">The sequence shown here is derived from an EMBL/GenBank/DDBJ whole genome shotgun (WGS) entry which is preliminary data.</text>
</comment>
<accession>A0A2P5EHN6</accession>
<dbReference type="EMBL" id="JXTC01000153">
    <property type="protein sequence ID" value="PON85052.1"/>
    <property type="molecule type" value="Genomic_DNA"/>
</dbReference>
<dbReference type="AlphaFoldDB" id="A0A2P5EHN6"/>
<feature type="region of interest" description="Disordered" evidence="1">
    <location>
        <begin position="119"/>
        <end position="148"/>
    </location>
</feature>
<name>A0A2P5EHN6_TREOI</name>
<feature type="region of interest" description="Disordered" evidence="1">
    <location>
        <begin position="86"/>
        <end position="107"/>
    </location>
</feature>
<dbReference type="OrthoDB" id="10348214at2759"/>
<feature type="compositionally biased region" description="Acidic residues" evidence="1">
    <location>
        <begin position="43"/>
        <end position="56"/>
    </location>
</feature>
<feature type="compositionally biased region" description="Basic and acidic residues" evidence="1">
    <location>
        <begin position="26"/>
        <end position="42"/>
    </location>
</feature>
<gene>
    <name evidence="2" type="ORF">TorRG33x02_191520</name>
</gene>
<protein>
    <submittedName>
        <fullName evidence="2">Uncharacterized protein</fullName>
    </submittedName>
</protein>
<evidence type="ECO:0000256" key="1">
    <source>
        <dbReference type="SAM" id="MobiDB-lite"/>
    </source>
</evidence>
<sequence>MKSPKKRTFEIAFSTCNSSQYPTENRTCDNDTEYQDHDAHDDYDYDDDDDDDEEEQTPPVQTAEEFLKKAYNNLLMAKWDPNYVTSDYQDVNSDYEAADDDDQPPISVEEFLSDSYSNLLNSTTGTASKSKASKGNKRRRVEETSKAREGKLSITTAAGNLFQGSRSAEAKDHMLFDVPVRFKPYYL</sequence>
<evidence type="ECO:0000313" key="3">
    <source>
        <dbReference type="Proteomes" id="UP000237000"/>
    </source>
</evidence>
<organism evidence="2 3">
    <name type="scientific">Trema orientale</name>
    <name type="common">Charcoal tree</name>
    <name type="synonym">Celtis orientalis</name>
    <dbReference type="NCBI Taxonomy" id="63057"/>
    <lineage>
        <taxon>Eukaryota</taxon>
        <taxon>Viridiplantae</taxon>
        <taxon>Streptophyta</taxon>
        <taxon>Embryophyta</taxon>
        <taxon>Tracheophyta</taxon>
        <taxon>Spermatophyta</taxon>
        <taxon>Magnoliopsida</taxon>
        <taxon>eudicotyledons</taxon>
        <taxon>Gunneridae</taxon>
        <taxon>Pentapetalae</taxon>
        <taxon>rosids</taxon>
        <taxon>fabids</taxon>
        <taxon>Rosales</taxon>
        <taxon>Cannabaceae</taxon>
        <taxon>Trema</taxon>
    </lineage>
</organism>
<dbReference type="InParanoid" id="A0A2P5EHN6"/>
<proteinExistence type="predicted"/>
<feature type="compositionally biased region" description="Low complexity" evidence="1">
    <location>
        <begin position="121"/>
        <end position="130"/>
    </location>
</feature>
<feature type="region of interest" description="Disordered" evidence="1">
    <location>
        <begin position="18"/>
        <end position="64"/>
    </location>
</feature>
<dbReference type="Proteomes" id="UP000237000">
    <property type="component" value="Unassembled WGS sequence"/>
</dbReference>
<keyword evidence="3" id="KW-1185">Reference proteome</keyword>